<feature type="transmembrane region" description="Helical" evidence="1">
    <location>
        <begin position="30"/>
        <end position="48"/>
    </location>
</feature>
<accession>A0A7H1S067</accession>
<dbReference type="EMBL" id="CP061470">
    <property type="protein sequence ID" value="QNU19906.1"/>
    <property type="molecule type" value="Genomic_DNA"/>
</dbReference>
<reference evidence="2 3" key="1">
    <citation type="submission" date="2020-09" db="EMBL/GenBank/DDBJ databases">
        <title>Complete Geobacillus genomes through the use of hybrid genome assembly.</title>
        <authorList>
            <person name="Vera D.L."/>
            <person name="Venkateswaran K."/>
            <person name="Singh N.K."/>
            <person name="Landry K."/>
        </authorList>
    </citation>
    <scope>NUCLEOTIDE SEQUENCE [LARGE SCALE GENOMIC DNA]</scope>
    <source>
        <strain evidence="2 3">SURF-189</strain>
    </source>
</reference>
<gene>
    <name evidence="2" type="ORF">IC807_06565</name>
</gene>
<keyword evidence="1" id="KW-0472">Membrane</keyword>
<proteinExistence type="predicted"/>
<keyword evidence="1" id="KW-1133">Transmembrane helix</keyword>
<organism evidence="2 3">
    <name type="scientific">Geobacillus zalihae</name>
    <dbReference type="NCBI Taxonomy" id="213419"/>
    <lineage>
        <taxon>Bacteria</taxon>
        <taxon>Bacillati</taxon>
        <taxon>Bacillota</taxon>
        <taxon>Bacilli</taxon>
        <taxon>Bacillales</taxon>
        <taxon>Anoxybacillaceae</taxon>
        <taxon>Geobacillus</taxon>
    </lineage>
</organism>
<protein>
    <submittedName>
        <fullName evidence="2">Uncharacterized protein</fullName>
    </submittedName>
</protein>
<keyword evidence="3" id="KW-1185">Reference proteome</keyword>
<sequence length="49" mass="5671">MDRIHLWVLLVLGLILLVFSLRKPPIKDVILVFLLKAYFSTFFGVIVVN</sequence>
<name>A0A7H1S067_9BACL</name>
<dbReference type="KEGG" id="gza:IC807_06565"/>
<evidence type="ECO:0000313" key="3">
    <source>
        <dbReference type="Proteomes" id="UP000516388"/>
    </source>
</evidence>
<dbReference type="AlphaFoldDB" id="A0A7H1S067"/>
<evidence type="ECO:0000313" key="2">
    <source>
        <dbReference type="EMBL" id="QNU19906.1"/>
    </source>
</evidence>
<evidence type="ECO:0000256" key="1">
    <source>
        <dbReference type="SAM" id="Phobius"/>
    </source>
</evidence>
<dbReference type="Proteomes" id="UP000516388">
    <property type="component" value="Chromosome"/>
</dbReference>
<keyword evidence="1" id="KW-0812">Transmembrane</keyword>
<dbReference type="RefSeq" id="WP_164832324.1">
    <property type="nucleotide sequence ID" value="NZ_CP061470.1"/>
</dbReference>